<comment type="function">
    <text evidence="3">Required for maturation of urease via the functional incorporation of the urease nickel metallocenter.</text>
</comment>
<keyword evidence="3" id="KW-0996">Nickel insertion</keyword>
<evidence type="ECO:0000313" key="4">
    <source>
        <dbReference type="EMBL" id="GJJ43327.1"/>
    </source>
</evidence>
<dbReference type="Proteomes" id="UP001205910">
    <property type="component" value="Unassembled WGS sequence"/>
</dbReference>
<comment type="subcellular location">
    <subcellularLocation>
        <location evidence="3">Cytoplasm</location>
    </subcellularLocation>
</comment>
<dbReference type="EMBL" id="BQFK01000004">
    <property type="protein sequence ID" value="GJJ43327.1"/>
    <property type="molecule type" value="Genomic_DNA"/>
</dbReference>
<organism evidence="4 5">
    <name type="scientific">Corynebacterium ulcerans</name>
    <dbReference type="NCBI Taxonomy" id="65058"/>
    <lineage>
        <taxon>Bacteria</taxon>
        <taxon>Bacillati</taxon>
        <taxon>Actinomycetota</taxon>
        <taxon>Actinomycetes</taxon>
        <taxon>Mycobacteriales</taxon>
        <taxon>Corynebacteriaceae</taxon>
        <taxon>Corynebacterium</taxon>
    </lineage>
</organism>
<dbReference type="Pfam" id="PF01774">
    <property type="entry name" value="UreD"/>
    <property type="match status" value="1"/>
</dbReference>
<dbReference type="RefSeq" id="WP_014836866.1">
    <property type="nucleotide sequence ID" value="NZ_AP019662.1"/>
</dbReference>
<keyword evidence="2 3" id="KW-0143">Chaperone</keyword>
<proteinExistence type="inferred from homology"/>
<dbReference type="PANTHER" id="PTHR33643:SF1">
    <property type="entry name" value="UREASE ACCESSORY PROTEIN D"/>
    <property type="match status" value="1"/>
</dbReference>
<dbReference type="PANTHER" id="PTHR33643">
    <property type="entry name" value="UREASE ACCESSORY PROTEIN D"/>
    <property type="match status" value="1"/>
</dbReference>
<keyword evidence="3" id="KW-0963">Cytoplasm</keyword>
<sequence>MWDVAKGIFEHDPPHEDMGVLELGVGLSGGKSIAKTQYHTRALKIVRPHYLDDSGQVYYIIVNPGGGYVGGDAYRLKLGVESGASMLLTDQSAAKVYRTPGDFVVQNIEIKVDAGGVLEYVPDQLILYRDADFRQQITADVHPEGSLFISDVITPGWSPEGENFLYRQAHIRSVVRMDGEVVLVDNLRINPLESEFAQDADLMMGGKTHVATAICFDPNIDSEFIEAVRERVSAHSAEKSDVVAAISECDKPGFVLRALGNRTEELMELILDVAHVVRNRTRGQGPINLRQY</sequence>
<dbReference type="GO" id="GO:0016151">
    <property type="term" value="F:nickel cation binding"/>
    <property type="evidence" value="ECO:0007669"/>
    <property type="project" value="UniProtKB-UniRule"/>
</dbReference>
<comment type="similarity">
    <text evidence="1 3">Belongs to the UreD family.</text>
</comment>
<comment type="caution">
    <text evidence="4">The sequence shown here is derived from an EMBL/GenBank/DDBJ whole genome shotgun (WGS) entry which is preliminary data.</text>
</comment>
<dbReference type="HAMAP" id="MF_01384">
    <property type="entry name" value="UreD"/>
    <property type="match status" value="1"/>
</dbReference>
<dbReference type="GO" id="GO:0005737">
    <property type="term" value="C:cytoplasm"/>
    <property type="evidence" value="ECO:0007669"/>
    <property type="project" value="UniProtKB-SubCell"/>
</dbReference>
<protein>
    <recommendedName>
        <fullName evidence="3">Urease accessory protein UreD</fullName>
    </recommendedName>
</protein>
<accession>A0ABD0BGL6</accession>
<evidence type="ECO:0000256" key="2">
    <source>
        <dbReference type="ARBA" id="ARBA00023186"/>
    </source>
</evidence>
<comment type="subunit">
    <text evidence="3">UreD, UreF and UreG form a complex that acts as a GTP-hydrolysis-dependent molecular chaperone, activating the urease apoprotein by helping to assemble the nickel containing metallocenter of UreC. The UreE protein probably delivers the nickel.</text>
</comment>
<evidence type="ECO:0000256" key="1">
    <source>
        <dbReference type="ARBA" id="ARBA00007177"/>
    </source>
</evidence>
<dbReference type="InterPro" id="IPR002669">
    <property type="entry name" value="UreD"/>
</dbReference>
<dbReference type="AlphaFoldDB" id="A0ABD0BGL6"/>
<evidence type="ECO:0000256" key="3">
    <source>
        <dbReference type="HAMAP-Rule" id="MF_01384"/>
    </source>
</evidence>
<name>A0ABD0BGL6_CORUL</name>
<reference evidence="4 5" key="1">
    <citation type="submission" date="2021-11" db="EMBL/GenBank/DDBJ databases">
        <title>Whole genome sequences of diphtheriae toxin producing Corynebacterium ulcerans isolates from cats in Osaka, Japan.</title>
        <authorList>
            <person name="Umeda K."/>
            <person name="Hirai Y."/>
        </authorList>
    </citation>
    <scope>NUCLEOTIDE SEQUENCE [LARGE SCALE GENOMIC DNA]</scope>
    <source>
        <strain evidence="4 5">12109B-1</strain>
    </source>
</reference>
<evidence type="ECO:0000313" key="5">
    <source>
        <dbReference type="Proteomes" id="UP001205910"/>
    </source>
</evidence>
<gene>
    <name evidence="4" type="primary">ureD1</name>
    <name evidence="3" type="synonym">ureD</name>
    <name evidence="4" type="ORF">CULCOIPH005_15160</name>
</gene>